<protein>
    <recommendedName>
        <fullName evidence="3">Guanylate cyclase domain-containing protein</fullName>
    </recommendedName>
</protein>
<dbReference type="Proteomes" id="UP000266066">
    <property type="component" value="Unassembled WGS sequence"/>
</dbReference>
<proteinExistence type="predicted"/>
<evidence type="ECO:0000313" key="1">
    <source>
        <dbReference type="EMBL" id="RGR55599.1"/>
    </source>
</evidence>
<evidence type="ECO:0008006" key="3">
    <source>
        <dbReference type="Google" id="ProtNLM"/>
    </source>
</evidence>
<accession>A0A395V230</accession>
<dbReference type="RefSeq" id="WP_118392073.1">
    <property type="nucleotide sequence ID" value="NZ_JAQDCR010000022.1"/>
</dbReference>
<organism evidence="1 2">
    <name type="scientific">Agathobacter rectalis</name>
    <dbReference type="NCBI Taxonomy" id="39491"/>
    <lineage>
        <taxon>Bacteria</taxon>
        <taxon>Bacillati</taxon>
        <taxon>Bacillota</taxon>
        <taxon>Clostridia</taxon>
        <taxon>Lachnospirales</taxon>
        <taxon>Lachnospiraceae</taxon>
        <taxon>Agathobacter</taxon>
    </lineage>
</organism>
<evidence type="ECO:0000313" key="2">
    <source>
        <dbReference type="Proteomes" id="UP000266066"/>
    </source>
</evidence>
<reference evidence="1 2" key="1">
    <citation type="submission" date="2018-08" db="EMBL/GenBank/DDBJ databases">
        <title>A genome reference for cultivated species of the human gut microbiota.</title>
        <authorList>
            <person name="Zou Y."/>
            <person name="Xue W."/>
            <person name="Luo G."/>
        </authorList>
    </citation>
    <scope>NUCLEOTIDE SEQUENCE [LARGE SCALE GENOMIC DNA]</scope>
    <source>
        <strain evidence="1 2">AF25-15</strain>
    </source>
</reference>
<dbReference type="AlphaFoldDB" id="A0A395V230"/>
<sequence length="273" mass="32073">MSNEPNGFAKYLVIFVDILGSQNRVDFQETYKINKIFHEELERNKQNDMMHTVYFRKIYTFSDCAYIFYGFKDGISDERKDEGELFKVALCNCEPIFLRFIKERILFRGGISYGDAYVDPSKSMFFGDAVNKAYKMESEIAIHPRIVIDDYIAEAVLENISSVKYKIVAKNPEYISILGAGLVPKMPETGEGIIEQDIDEKYIYNYLHFPENNIILQDYYLSGESFIKELIDFCFEQIDRNMNYKIIDKYFYLQRFAQNKLENLLMSSDCDLQ</sequence>
<name>A0A395V230_9FIRM</name>
<dbReference type="InterPro" id="IPR029787">
    <property type="entry name" value="Nucleotide_cyclase"/>
</dbReference>
<gene>
    <name evidence="1" type="ORF">DWY38_05615</name>
</gene>
<comment type="caution">
    <text evidence="1">The sequence shown here is derived from an EMBL/GenBank/DDBJ whole genome shotgun (WGS) entry which is preliminary data.</text>
</comment>
<dbReference type="EMBL" id="QRUJ01000004">
    <property type="protein sequence ID" value="RGR55599.1"/>
    <property type="molecule type" value="Genomic_DNA"/>
</dbReference>
<dbReference type="SUPFAM" id="SSF55073">
    <property type="entry name" value="Nucleotide cyclase"/>
    <property type="match status" value="1"/>
</dbReference>